<protein>
    <submittedName>
        <fullName evidence="4">Sarcolemmal membrane-associated protein</fullName>
    </submittedName>
</protein>
<sequence>MSSVVILSCQPNSHPFQERHISLLEPVKIGRSVARARPASNNGIFDCKVLSRNHAVVWYENGKVRIKSRNKLVYQMSFMETVRLESLKRVLQEKLEAVRKLSDLERSLHNTEDECAHLKDMCEKAQEELMALAEKYQDQQKEVIEIQEKLQEAERQHLEEVEKIRQEKQELSEKLQDMIHQETILTAKMESLQADNDITREQLAAMKEKLEAIKEPKENAIDEKENGEGLTNGERQTDEMIDTGDKKIIESLKRVLQEKLEAVRKLSDLERSLHNTEDECAHLKDMCEKAQEELMALAEKYQDQQKEVIEIQEKLQEAERQHLEEVEKIRQEKQELSEKLQDMIHQETILTAKMENRSGRKNKEKLEAIKEPKENAIDEKENGEGLTNGERQTDEMIDTGDKKIIVGDDIKIILKDDENDNKLEDIHKSDSLNHVQNNMDDVDSMKILTSEKGSPDDLQGKLKEAQKQIEKYKELISKSDEKLKESEEKLEAIQKELERAETDAKQYITKIASLEEKLKLSDLHMNLMMESTMADLKHKVRVLESEIMGARLPSDKMEATLVATCASSPSTPSSLSHMDESNDSGLEDDDNLKELLREARILQNKAEAELKKCKDELNVSKTEVQKKDEETITLKDQLSDVQKLTEDQSKMVVDLQEQLKKAETQTKEVKQQILDLRDQLMEEQKIAKTSQEDLVTITSELDQEKTRNKEIKKELEESKNKVRQLQERLDSDRRTPSHFGFRSLHQDSHGRDSHGRDSHSRELSHGSSSLRDSHGTHRDLHKTNSGGHPPPSSPSGKQRAEFNALKEECSSLRKRIQAIEAEMKMSRKENLQLSAEYNKLQESYRQLEAMKEQLETQASTWQSNLTDSQKETEQTRHQVGDRQPIREAAAELTSLRSKCQEYKDKVSELEVEMSLVHEQYKHLSDRTKVLSFASSIPLLMLLFAILMALYPTLAQITATTV</sequence>
<evidence type="ECO:0000313" key="4">
    <source>
        <dbReference type="EMBL" id="EKC31764.1"/>
    </source>
</evidence>
<dbReference type="InterPro" id="IPR008984">
    <property type="entry name" value="SMAD_FHA_dom_sf"/>
</dbReference>
<feature type="compositionally biased region" description="Low complexity" evidence="2">
    <location>
        <begin position="567"/>
        <end position="576"/>
    </location>
</feature>
<keyword evidence="1" id="KW-0175">Coiled coil</keyword>
<reference evidence="4" key="1">
    <citation type="journal article" date="2012" name="Nature">
        <title>The oyster genome reveals stress adaptation and complexity of shell formation.</title>
        <authorList>
            <person name="Zhang G."/>
            <person name="Fang X."/>
            <person name="Guo X."/>
            <person name="Li L."/>
            <person name="Luo R."/>
            <person name="Xu F."/>
            <person name="Yang P."/>
            <person name="Zhang L."/>
            <person name="Wang X."/>
            <person name="Qi H."/>
            <person name="Xiong Z."/>
            <person name="Que H."/>
            <person name="Xie Y."/>
            <person name="Holland P.W."/>
            <person name="Paps J."/>
            <person name="Zhu Y."/>
            <person name="Wu F."/>
            <person name="Chen Y."/>
            <person name="Wang J."/>
            <person name="Peng C."/>
            <person name="Meng J."/>
            <person name="Yang L."/>
            <person name="Liu J."/>
            <person name="Wen B."/>
            <person name="Zhang N."/>
            <person name="Huang Z."/>
            <person name="Zhu Q."/>
            <person name="Feng Y."/>
            <person name="Mount A."/>
            <person name="Hedgecock D."/>
            <person name="Xu Z."/>
            <person name="Liu Y."/>
            <person name="Domazet-Loso T."/>
            <person name="Du Y."/>
            <person name="Sun X."/>
            <person name="Zhang S."/>
            <person name="Liu B."/>
            <person name="Cheng P."/>
            <person name="Jiang X."/>
            <person name="Li J."/>
            <person name="Fan D."/>
            <person name="Wang W."/>
            <person name="Fu W."/>
            <person name="Wang T."/>
            <person name="Wang B."/>
            <person name="Zhang J."/>
            <person name="Peng Z."/>
            <person name="Li Y."/>
            <person name="Li N."/>
            <person name="Wang J."/>
            <person name="Chen M."/>
            <person name="He Y."/>
            <person name="Tan F."/>
            <person name="Song X."/>
            <person name="Zheng Q."/>
            <person name="Huang R."/>
            <person name="Yang H."/>
            <person name="Du X."/>
            <person name="Chen L."/>
            <person name="Yang M."/>
            <person name="Gaffney P.M."/>
            <person name="Wang S."/>
            <person name="Luo L."/>
            <person name="She Z."/>
            <person name="Ming Y."/>
            <person name="Huang W."/>
            <person name="Zhang S."/>
            <person name="Huang B."/>
            <person name="Zhang Y."/>
            <person name="Qu T."/>
            <person name="Ni P."/>
            <person name="Miao G."/>
            <person name="Wang J."/>
            <person name="Wang Q."/>
            <person name="Steinberg C.E."/>
            <person name="Wang H."/>
            <person name="Li N."/>
            <person name="Qian L."/>
            <person name="Zhang G."/>
            <person name="Li Y."/>
            <person name="Yang H."/>
            <person name="Liu X."/>
            <person name="Wang J."/>
            <person name="Yin Y."/>
            <person name="Wang J."/>
        </authorList>
    </citation>
    <scope>NUCLEOTIDE SEQUENCE [LARGE SCALE GENOMIC DNA]</scope>
    <source>
        <strain evidence="4">05x7-T-G4-1.051#20</strain>
    </source>
</reference>
<feature type="compositionally biased region" description="Basic and acidic residues" evidence="2">
    <location>
        <begin position="744"/>
        <end position="764"/>
    </location>
</feature>
<feature type="compositionally biased region" description="Polar residues" evidence="2">
    <location>
        <begin position="858"/>
        <end position="867"/>
    </location>
</feature>
<gene>
    <name evidence="4" type="ORF">CGI_10016706</name>
</gene>
<organism evidence="4">
    <name type="scientific">Magallana gigas</name>
    <name type="common">Pacific oyster</name>
    <name type="synonym">Crassostrea gigas</name>
    <dbReference type="NCBI Taxonomy" id="29159"/>
    <lineage>
        <taxon>Eukaryota</taxon>
        <taxon>Metazoa</taxon>
        <taxon>Spiralia</taxon>
        <taxon>Lophotrochozoa</taxon>
        <taxon>Mollusca</taxon>
        <taxon>Bivalvia</taxon>
        <taxon>Autobranchia</taxon>
        <taxon>Pteriomorphia</taxon>
        <taxon>Ostreida</taxon>
        <taxon>Ostreoidea</taxon>
        <taxon>Ostreidae</taxon>
        <taxon>Magallana</taxon>
    </lineage>
</organism>
<dbReference type="SUPFAM" id="SSF49879">
    <property type="entry name" value="SMAD/FHA domain"/>
    <property type="match status" value="1"/>
</dbReference>
<feature type="region of interest" description="Disordered" evidence="2">
    <location>
        <begin position="566"/>
        <end position="587"/>
    </location>
</feature>
<dbReference type="InterPro" id="IPR000253">
    <property type="entry name" value="FHA_dom"/>
</dbReference>
<evidence type="ECO:0000256" key="2">
    <source>
        <dbReference type="SAM" id="MobiDB-lite"/>
    </source>
</evidence>
<feature type="coiled-coil region" evidence="1">
    <location>
        <begin position="455"/>
        <end position="517"/>
    </location>
</feature>
<dbReference type="PANTHER" id="PTHR15715:SF37">
    <property type="entry name" value="LD47843P"/>
    <property type="match status" value="1"/>
</dbReference>
<feature type="region of interest" description="Disordered" evidence="2">
    <location>
        <begin position="858"/>
        <end position="882"/>
    </location>
</feature>
<feature type="transmembrane region" description="Helical" evidence="3">
    <location>
        <begin position="929"/>
        <end position="950"/>
    </location>
</feature>
<accession>K1QKW5</accession>
<dbReference type="Gene3D" id="1.10.287.1490">
    <property type="match status" value="2"/>
</dbReference>
<feature type="coiled-coil region" evidence="1">
    <location>
        <begin position="84"/>
        <end position="209"/>
    </location>
</feature>
<feature type="coiled-coil region" evidence="1">
    <location>
        <begin position="249"/>
        <end position="346"/>
    </location>
</feature>
<proteinExistence type="predicted"/>
<name>K1QKW5_MAGGI</name>
<feature type="region of interest" description="Disordered" evidence="2">
    <location>
        <begin position="357"/>
        <end position="394"/>
    </location>
</feature>
<feature type="compositionally biased region" description="Basic and acidic residues" evidence="2">
    <location>
        <begin position="714"/>
        <end position="735"/>
    </location>
</feature>
<dbReference type="InParanoid" id="K1QKW5"/>
<keyword evidence="3" id="KW-0472">Membrane</keyword>
<dbReference type="PANTHER" id="PTHR15715">
    <property type="entry name" value="CENTROSOMAL PROTEIN OF 170 KDA"/>
    <property type="match status" value="1"/>
</dbReference>
<dbReference type="AlphaFoldDB" id="K1QKW5"/>
<feature type="compositionally biased region" description="Basic and acidic residues" evidence="2">
    <location>
        <begin position="868"/>
        <end position="882"/>
    </location>
</feature>
<evidence type="ECO:0000256" key="3">
    <source>
        <dbReference type="SAM" id="Phobius"/>
    </source>
</evidence>
<evidence type="ECO:0000256" key="1">
    <source>
        <dbReference type="SAM" id="Coils"/>
    </source>
</evidence>
<dbReference type="PROSITE" id="PS50006">
    <property type="entry name" value="FHA_DOMAIN"/>
    <property type="match status" value="1"/>
</dbReference>
<keyword evidence="3" id="KW-1133">Transmembrane helix</keyword>
<dbReference type="EMBL" id="JH816704">
    <property type="protein sequence ID" value="EKC31764.1"/>
    <property type="molecule type" value="Genomic_DNA"/>
</dbReference>
<feature type="compositionally biased region" description="Basic and acidic residues" evidence="2">
    <location>
        <begin position="771"/>
        <end position="782"/>
    </location>
</feature>
<dbReference type="InterPro" id="IPR051176">
    <property type="entry name" value="Cent_Immune-Sig_Mod"/>
</dbReference>
<dbReference type="HOGENOM" id="CLU_307618_0_0_1"/>
<feature type="compositionally biased region" description="Basic and acidic residues" evidence="2">
    <location>
        <begin position="364"/>
        <end position="383"/>
    </location>
</feature>
<feature type="region of interest" description="Disordered" evidence="2">
    <location>
        <begin position="714"/>
        <end position="801"/>
    </location>
</feature>
<keyword evidence="3" id="KW-0812">Transmembrane</keyword>